<keyword evidence="1" id="KW-0732">Signal</keyword>
<feature type="signal peptide" evidence="1">
    <location>
        <begin position="1"/>
        <end position="21"/>
    </location>
</feature>
<accession>A0A239AJ89</accession>
<dbReference type="RefSeq" id="WP_141107347.1">
    <property type="nucleotide sequence ID" value="NZ_FZOK01000001.1"/>
</dbReference>
<dbReference type="Proteomes" id="UP000198480">
    <property type="component" value="Unassembled WGS sequence"/>
</dbReference>
<keyword evidence="3" id="KW-1185">Reference proteome</keyword>
<feature type="chain" id="PRO_5013009051" description="DUF4468 domain-containing protein" evidence="1">
    <location>
        <begin position="22"/>
        <end position="253"/>
    </location>
</feature>
<dbReference type="OrthoDB" id="384974at2"/>
<reference evidence="3" key="1">
    <citation type="submission" date="2017-06" db="EMBL/GenBank/DDBJ databases">
        <authorList>
            <person name="Varghese N."/>
            <person name="Submissions S."/>
        </authorList>
    </citation>
    <scope>NUCLEOTIDE SEQUENCE [LARGE SCALE GENOMIC DNA]</scope>
    <source>
        <strain evidence="3">5C</strain>
    </source>
</reference>
<proteinExistence type="predicted"/>
<evidence type="ECO:0000313" key="2">
    <source>
        <dbReference type="EMBL" id="SNR95715.1"/>
    </source>
</evidence>
<evidence type="ECO:0008006" key="4">
    <source>
        <dbReference type="Google" id="ProtNLM"/>
    </source>
</evidence>
<dbReference type="EMBL" id="FZOK01000001">
    <property type="protein sequence ID" value="SNR95715.1"/>
    <property type="molecule type" value="Genomic_DNA"/>
</dbReference>
<organism evidence="2 3">
    <name type="scientific">Belliella buryatensis</name>
    <dbReference type="NCBI Taxonomy" id="1500549"/>
    <lineage>
        <taxon>Bacteria</taxon>
        <taxon>Pseudomonadati</taxon>
        <taxon>Bacteroidota</taxon>
        <taxon>Cytophagia</taxon>
        <taxon>Cytophagales</taxon>
        <taxon>Cyclobacteriaceae</taxon>
        <taxon>Belliella</taxon>
    </lineage>
</organism>
<evidence type="ECO:0000313" key="3">
    <source>
        <dbReference type="Proteomes" id="UP000198480"/>
    </source>
</evidence>
<name>A0A239AJ89_9BACT</name>
<dbReference type="AlphaFoldDB" id="A0A239AJ89"/>
<sequence length="253" mass="29160">MSRQITCFLFALMLPISLTIAQPGKQRYNYAEGSVTLKNGKVIAGDVANVKHGFRDQFLESVRVKPGGKGPAKKYKPHKISGYTMGERQFVSWRVKRNNALFKEMYAIDAGRNYKIFEIQLAGQLSIYLDYFVDDDLQIHTAPFFLKENDFVMVRATQGMFGLKRQLLSAYFQDCPPLVKLIQEKRINTVEEVARYYNHYHEQWAGGLENYSFRENIGVTTVIVELDTIDEYIDYFTTTYPTALEKLKEISEG</sequence>
<protein>
    <recommendedName>
        <fullName evidence="4">DUF4468 domain-containing protein</fullName>
    </recommendedName>
</protein>
<evidence type="ECO:0000256" key="1">
    <source>
        <dbReference type="SAM" id="SignalP"/>
    </source>
</evidence>
<gene>
    <name evidence="2" type="ORF">SAMN06295967_101201</name>
</gene>